<dbReference type="Pfam" id="PF07728">
    <property type="entry name" value="AAA_5"/>
    <property type="match status" value="1"/>
</dbReference>
<evidence type="ECO:0000259" key="1">
    <source>
        <dbReference type="Pfam" id="PF07728"/>
    </source>
</evidence>
<evidence type="ECO:0000313" key="2">
    <source>
        <dbReference type="EMBL" id="NDV13804.1"/>
    </source>
</evidence>
<dbReference type="InterPro" id="IPR052934">
    <property type="entry name" value="Methyl-DNA_Rec/Restrict_Enz"/>
</dbReference>
<dbReference type="AlphaFoldDB" id="A0A6B2KUM7"/>
<comment type="caution">
    <text evidence="2">The sequence shown here is derived from an EMBL/GenBank/DDBJ whole genome shotgun (WGS) entry which is preliminary data.</text>
</comment>
<evidence type="ECO:0000313" key="3">
    <source>
        <dbReference type="Proteomes" id="UP000482578"/>
    </source>
</evidence>
<dbReference type="Gene3D" id="3.40.50.300">
    <property type="entry name" value="P-loop containing nucleotide triphosphate hydrolases"/>
    <property type="match status" value="1"/>
</dbReference>
<protein>
    <submittedName>
        <fullName evidence="2">AAA domain-containing protein</fullName>
    </submittedName>
</protein>
<dbReference type="InterPro" id="IPR011704">
    <property type="entry name" value="ATPase_dyneun-rel_AAA"/>
</dbReference>
<dbReference type="PANTHER" id="PTHR37291:SF1">
    <property type="entry name" value="TYPE IV METHYL-DIRECTED RESTRICTION ENZYME ECOKMCRB SUBUNIT"/>
    <property type="match status" value="1"/>
</dbReference>
<reference evidence="2 3" key="1">
    <citation type="submission" date="2020-02" db="EMBL/GenBank/DDBJ databases">
        <authorList>
            <person name="Yang Z."/>
        </authorList>
    </citation>
    <scope>NUCLEOTIDE SEQUENCE [LARGE SCALE GENOMIC DNA]</scope>
    <source>
        <strain evidence="2 3">HX-7-9</strain>
    </source>
</reference>
<dbReference type="InterPro" id="IPR027417">
    <property type="entry name" value="P-loop_NTPase"/>
</dbReference>
<organism evidence="2 3">
    <name type="scientific">Crenobacter caeni</name>
    <dbReference type="NCBI Taxonomy" id="2705474"/>
    <lineage>
        <taxon>Bacteria</taxon>
        <taxon>Pseudomonadati</taxon>
        <taxon>Pseudomonadota</taxon>
        <taxon>Betaproteobacteria</taxon>
        <taxon>Neisseriales</taxon>
        <taxon>Neisseriaceae</taxon>
        <taxon>Crenobacter</taxon>
    </lineage>
</organism>
<feature type="domain" description="ATPase dynein-related AAA" evidence="1">
    <location>
        <begin position="391"/>
        <end position="478"/>
    </location>
</feature>
<dbReference type="GO" id="GO:0005524">
    <property type="term" value="F:ATP binding"/>
    <property type="evidence" value="ECO:0007669"/>
    <property type="project" value="InterPro"/>
</dbReference>
<dbReference type="GO" id="GO:0016887">
    <property type="term" value="F:ATP hydrolysis activity"/>
    <property type="evidence" value="ECO:0007669"/>
    <property type="project" value="InterPro"/>
</dbReference>
<dbReference type="PANTHER" id="PTHR37291">
    <property type="entry name" value="5-METHYLCYTOSINE-SPECIFIC RESTRICTION ENZYME B"/>
    <property type="match status" value="1"/>
</dbReference>
<dbReference type="SUPFAM" id="SSF52540">
    <property type="entry name" value="P-loop containing nucleoside triphosphate hydrolases"/>
    <property type="match status" value="1"/>
</dbReference>
<dbReference type="EMBL" id="JAAGAA010000013">
    <property type="protein sequence ID" value="NDV13804.1"/>
    <property type="molecule type" value="Genomic_DNA"/>
</dbReference>
<sequence length="642" mass="70663">MQPNTINSYCSGLNHLSKHCGQDLFTLTQLDELDALLVRYAQGGVDQAQGNYGSWAASNALRHWRDYVALIQGGGSVLAQGPTLESFFSDPAEAGLPLPLNQILYGPPGTGKTYETIRASLKILDPAVVGDYDAALATAVSLEEKSQARETLKDRFDQLCAEDRIRFVTFHQSFSYEDFVEGLRAETDETSGQIRYQVVDGVFKSLCELADVKVTRQTDAPLDVAGRTVWKMSLGNTQGSDAGVFDECIENGYVLLGYGGGLDFTGCTDRQAIRQRFEAAGIPLTGNTDYNLTSVTAFATRMKTGDLVVVSDGNFKLRAIGEITGDYSHKSNPGQDSDYVQMRPVKWLRQYSPSLPYTALLNGQFSQMTLYELRSPSLDAFKLEKLLQPQAMDAAATSQDARVLVIDEINRGNISRIFGELITLIEPSKRAGAAEALEVTLPYSKQAFKVPDNVYLIGTMNTADRSLAGLDLALRRRFTFIEMPPKPELLDGVEVEGVNIGQMLRVMNQRITLLLNADHCLGHAYFMPLQDDPTLSRLSAIFRQSILPLLQEYFFEDWERIRWVLNDQSKTDDVAFIVEDKALGLAGLFPGVQDKLRQTPQWQLNESAFDKRAAYAGIAGGQSEAQQDTAVAAASPEMATAG</sequence>
<keyword evidence="3" id="KW-1185">Reference proteome</keyword>
<gene>
    <name evidence="2" type="ORF">GZH52_13575</name>
</gene>
<name>A0A6B2KUM7_9NEIS</name>
<proteinExistence type="predicted"/>
<dbReference type="Proteomes" id="UP000482578">
    <property type="component" value="Unassembled WGS sequence"/>
</dbReference>
<accession>A0A6B2KUM7</accession>